<dbReference type="GO" id="GO:0006633">
    <property type="term" value="P:fatty acid biosynthetic process"/>
    <property type="evidence" value="ECO:0007669"/>
    <property type="project" value="TreeGrafter"/>
</dbReference>
<evidence type="ECO:0000313" key="4">
    <source>
        <dbReference type="EMBL" id="KUN00467.1"/>
    </source>
</evidence>
<protein>
    <recommendedName>
        <fullName evidence="3">Carrier domain-containing protein</fullName>
    </recommendedName>
</protein>
<accession>A0A101NW73</accession>
<dbReference type="InterPro" id="IPR036736">
    <property type="entry name" value="ACP-like_sf"/>
</dbReference>
<dbReference type="InterPro" id="IPR009081">
    <property type="entry name" value="PP-bd_ACP"/>
</dbReference>
<dbReference type="GO" id="GO:0017000">
    <property type="term" value="P:antibiotic biosynthetic process"/>
    <property type="evidence" value="ECO:0007669"/>
    <property type="project" value="UniProtKB-ARBA"/>
</dbReference>
<feature type="domain" description="Carrier" evidence="3">
    <location>
        <begin position="123"/>
        <end position="200"/>
    </location>
</feature>
<proteinExistence type="predicted"/>
<evidence type="ECO:0000256" key="1">
    <source>
        <dbReference type="ARBA" id="ARBA00022450"/>
    </source>
</evidence>
<evidence type="ECO:0000313" key="5">
    <source>
        <dbReference type="Proteomes" id="UP000053127"/>
    </source>
</evidence>
<dbReference type="InterPro" id="IPR020806">
    <property type="entry name" value="PKS_PP-bd"/>
</dbReference>
<dbReference type="EMBL" id="LMWN01000049">
    <property type="protein sequence ID" value="KUN00467.1"/>
    <property type="molecule type" value="Genomic_DNA"/>
</dbReference>
<dbReference type="STRING" id="67386.AQI95_34810"/>
<dbReference type="SMART" id="SM00823">
    <property type="entry name" value="PKS_PP"/>
    <property type="match status" value="2"/>
</dbReference>
<dbReference type="RefSeq" id="WP_067133499.1">
    <property type="nucleotide sequence ID" value="NZ_JBFACD010000065.1"/>
</dbReference>
<evidence type="ECO:0000259" key="3">
    <source>
        <dbReference type="PROSITE" id="PS50075"/>
    </source>
</evidence>
<name>A0A101NW73_9ACTN</name>
<dbReference type="OrthoDB" id="3700231at2"/>
<comment type="caution">
    <text evidence="4">The sequence shown here is derived from an EMBL/GenBank/DDBJ whole genome shotgun (WGS) entry which is preliminary data.</text>
</comment>
<dbReference type="PANTHER" id="PTHR43775:SF37">
    <property type="entry name" value="SI:DKEY-61P9.11"/>
    <property type="match status" value="1"/>
</dbReference>
<dbReference type="GO" id="GO:0031177">
    <property type="term" value="F:phosphopantetheine binding"/>
    <property type="evidence" value="ECO:0007669"/>
    <property type="project" value="InterPro"/>
</dbReference>
<dbReference type="Proteomes" id="UP000053127">
    <property type="component" value="Unassembled WGS sequence"/>
</dbReference>
<dbReference type="SMART" id="SM01294">
    <property type="entry name" value="PKS_PP_betabranch"/>
    <property type="match status" value="2"/>
</dbReference>
<dbReference type="AlphaFoldDB" id="A0A101NW73"/>
<organism evidence="4 5">
    <name type="scientific">Streptomyces yokosukanensis</name>
    <dbReference type="NCBI Taxonomy" id="67386"/>
    <lineage>
        <taxon>Bacteria</taxon>
        <taxon>Bacillati</taxon>
        <taxon>Actinomycetota</taxon>
        <taxon>Actinomycetes</taxon>
        <taxon>Kitasatosporales</taxon>
        <taxon>Streptomycetaceae</taxon>
        <taxon>Streptomyces</taxon>
    </lineage>
</organism>
<dbReference type="InterPro" id="IPR050091">
    <property type="entry name" value="PKS_NRPS_Biosynth_Enz"/>
</dbReference>
<dbReference type="GO" id="GO:0004312">
    <property type="term" value="F:fatty acid synthase activity"/>
    <property type="evidence" value="ECO:0007669"/>
    <property type="project" value="TreeGrafter"/>
</dbReference>
<keyword evidence="5" id="KW-1185">Reference proteome</keyword>
<dbReference type="SUPFAM" id="SSF47336">
    <property type="entry name" value="ACP-like"/>
    <property type="match status" value="2"/>
</dbReference>
<dbReference type="PANTHER" id="PTHR43775">
    <property type="entry name" value="FATTY ACID SYNTHASE"/>
    <property type="match status" value="1"/>
</dbReference>
<dbReference type="Gene3D" id="1.10.1200.10">
    <property type="entry name" value="ACP-like"/>
    <property type="match status" value="2"/>
</dbReference>
<keyword evidence="2" id="KW-0597">Phosphoprotein</keyword>
<sequence length="245" mass="25807">MPGERQISLTTASSAPDADVLTQVVRMLADVLGLRPEKIDPEQTFRTCGVDSLLSVEYVATVNAYYGTAIKPATLIDHPTPQDFARYVAVETGAAPVGATPTPAPAAMPPAQTSAMLAPPVSVPAPPVLDVLREEIARILCCDPWDIDADASFSTLGVDTGLAAEFVSVVNLVYGLHERSGVLYDHPNLTALASHISAQLPVGPDPAAVLRAQADGPMPLEELLDAVRDGRVTVDQALTLLPRQD</sequence>
<feature type="domain" description="Carrier" evidence="3">
    <location>
        <begin position="15"/>
        <end position="92"/>
    </location>
</feature>
<dbReference type="Pfam" id="PF00550">
    <property type="entry name" value="PP-binding"/>
    <property type="match status" value="2"/>
</dbReference>
<keyword evidence="1" id="KW-0596">Phosphopantetheine</keyword>
<dbReference type="PROSITE" id="PS50075">
    <property type="entry name" value="CARRIER"/>
    <property type="match status" value="2"/>
</dbReference>
<reference evidence="4 5" key="1">
    <citation type="submission" date="2015-10" db="EMBL/GenBank/DDBJ databases">
        <title>Draft genome sequence of Streptomyces yokosukanensis DSM 40224, type strain for the species Streptomyces yokosukanensis.</title>
        <authorList>
            <person name="Ruckert C."/>
            <person name="Winkler A."/>
            <person name="Kalinowski J."/>
            <person name="Kampfer P."/>
            <person name="Glaeser S."/>
        </authorList>
    </citation>
    <scope>NUCLEOTIDE SEQUENCE [LARGE SCALE GENOMIC DNA]</scope>
    <source>
        <strain evidence="4 5">DSM 40224</strain>
    </source>
</reference>
<evidence type="ECO:0000256" key="2">
    <source>
        <dbReference type="ARBA" id="ARBA00022553"/>
    </source>
</evidence>
<gene>
    <name evidence="4" type="ORF">AQI95_34810</name>
</gene>